<feature type="domain" description="RNA polymerase sigma-70 region 2" evidence="7">
    <location>
        <begin position="46"/>
        <end position="113"/>
    </location>
</feature>
<dbReference type="SUPFAM" id="SSF88946">
    <property type="entry name" value="Sigma2 domain of RNA polymerase sigma factors"/>
    <property type="match status" value="1"/>
</dbReference>
<dbReference type="InterPro" id="IPR013324">
    <property type="entry name" value="RNA_pol_sigma_r3/r4-like"/>
</dbReference>
<keyword evidence="4" id="KW-0238">DNA-binding</keyword>
<feature type="region of interest" description="Disordered" evidence="6">
    <location>
        <begin position="1"/>
        <end position="36"/>
    </location>
</feature>
<dbReference type="Proteomes" id="UP001217838">
    <property type="component" value="Unassembled WGS sequence"/>
</dbReference>
<evidence type="ECO:0000256" key="3">
    <source>
        <dbReference type="ARBA" id="ARBA00023082"/>
    </source>
</evidence>
<dbReference type="PANTHER" id="PTHR43133">
    <property type="entry name" value="RNA POLYMERASE ECF-TYPE SIGMA FACTO"/>
    <property type="match status" value="1"/>
</dbReference>
<dbReference type="RefSeq" id="WP_271997703.1">
    <property type="nucleotide sequence ID" value="NZ_JAQNDN010000004.1"/>
</dbReference>
<accession>A0ABT5B5Y4</accession>
<sequence>MTEGPVVRTQGDVMADALRSGTRADPESPARSQATAAPALQIDDVFRAHHDFVWRSARRLGCPPGNVDDAVQEVFLVAARRLHELERAEAVRSWLFSVVVHVVRNHRRSHRRRESRHAAVVDLRPDCAPDPSSRYEAASELLELLEVLDDDRRAVFVLASFEQMTAPEIAAALGVKLNTVYSRLRSARELLERAVAARRRDV</sequence>
<reference evidence="9 10" key="1">
    <citation type="submission" date="2022-11" db="EMBL/GenBank/DDBJ databases">
        <title>Minimal conservation of predation-associated metabolite biosynthetic gene clusters underscores biosynthetic potential of Myxococcota including descriptions for ten novel species: Archangium lansinium sp. nov., Myxococcus landrumus sp. nov., Nannocystis bai.</title>
        <authorList>
            <person name="Ahearne A."/>
            <person name="Stevens C."/>
            <person name="Dowd S."/>
        </authorList>
    </citation>
    <scope>NUCLEOTIDE SEQUENCE [LARGE SCALE GENOMIC DNA]</scope>
    <source>
        <strain evidence="9 10">NCELM</strain>
    </source>
</reference>
<evidence type="ECO:0000256" key="2">
    <source>
        <dbReference type="ARBA" id="ARBA00023015"/>
    </source>
</evidence>
<evidence type="ECO:0000259" key="8">
    <source>
        <dbReference type="Pfam" id="PF08281"/>
    </source>
</evidence>
<keyword evidence="5" id="KW-0804">Transcription</keyword>
<comment type="similarity">
    <text evidence="1">Belongs to the sigma-70 factor family. ECF subfamily.</text>
</comment>
<proteinExistence type="inferred from homology"/>
<name>A0ABT5B5Y4_9BACT</name>
<keyword evidence="2" id="KW-0805">Transcription regulation</keyword>
<organism evidence="9 10">
    <name type="scientific">Nannocystis radixulma</name>
    <dbReference type="NCBI Taxonomy" id="2995305"/>
    <lineage>
        <taxon>Bacteria</taxon>
        <taxon>Pseudomonadati</taxon>
        <taxon>Myxococcota</taxon>
        <taxon>Polyangia</taxon>
        <taxon>Nannocystales</taxon>
        <taxon>Nannocystaceae</taxon>
        <taxon>Nannocystis</taxon>
    </lineage>
</organism>
<keyword evidence="10" id="KW-1185">Reference proteome</keyword>
<evidence type="ECO:0000313" key="9">
    <source>
        <dbReference type="EMBL" id="MDC0668512.1"/>
    </source>
</evidence>
<dbReference type="Gene3D" id="1.10.1740.10">
    <property type="match status" value="1"/>
</dbReference>
<dbReference type="InterPro" id="IPR036388">
    <property type="entry name" value="WH-like_DNA-bd_sf"/>
</dbReference>
<dbReference type="Pfam" id="PF04542">
    <property type="entry name" value="Sigma70_r2"/>
    <property type="match status" value="1"/>
</dbReference>
<dbReference type="SUPFAM" id="SSF88659">
    <property type="entry name" value="Sigma3 and sigma4 domains of RNA polymerase sigma factors"/>
    <property type="match status" value="1"/>
</dbReference>
<evidence type="ECO:0000256" key="5">
    <source>
        <dbReference type="ARBA" id="ARBA00023163"/>
    </source>
</evidence>
<gene>
    <name evidence="9" type="ORF">POL58_12220</name>
</gene>
<dbReference type="EMBL" id="JAQNDN010000004">
    <property type="protein sequence ID" value="MDC0668512.1"/>
    <property type="molecule type" value="Genomic_DNA"/>
</dbReference>
<evidence type="ECO:0000313" key="10">
    <source>
        <dbReference type="Proteomes" id="UP001217838"/>
    </source>
</evidence>
<comment type="caution">
    <text evidence="9">The sequence shown here is derived from an EMBL/GenBank/DDBJ whole genome shotgun (WGS) entry which is preliminary data.</text>
</comment>
<evidence type="ECO:0000256" key="6">
    <source>
        <dbReference type="SAM" id="MobiDB-lite"/>
    </source>
</evidence>
<dbReference type="PANTHER" id="PTHR43133:SF8">
    <property type="entry name" value="RNA POLYMERASE SIGMA FACTOR HI_1459-RELATED"/>
    <property type="match status" value="1"/>
</dbReference>
<dbReference type="Pfam" id="PF08281">
    <property type="entry name" value="Sigma70_r4_2"/>
    <property type="match status" value="1"/>
</dbReference>
<dbReference type="InterPro" id="IPR014284">
    <property type="entry name" value="RNA_pol_sigma-70_dom"/>
</dbReference>
<protein>
    <submittedName>
        <fullName evidence="9">Sigma-70 family RNA polymerase sigma factor</fullName>
    </submittedName>
</protein>
<dbReference type="InterPro" id="IPR013249">
    <property type="entry name" value="RNA_pol_sigma70_r4_t2"/>
</dbReference>
<dbReference type="InterPro" id="IPR013325">
    <property type="entry name" value="RNA_pol_sigma_r2"/>
</dbReference>
<dbReference type="InterPro" id="IPR007627">
    <property type="entry name" value="RNA_pol_sigma70_r2"/>
</dbReference>
<feature type="domain" description="RNA polymerase sigma factor 70 region 4 type 2" evidence="8">
    <location>
        <begin position="140"/>
        <end position="191"/>
    </location>
</feature>
<dbReference type="InterPro" id="IPR039425">
    <property type="entry name" value="RNA_pol_sigma-70-like"/>
</dbReference>
<keyword evidence="3" id="KW-0731">Sigma factor</keyword>
<evidence type="ECO:0000256" key="4">
    <source>
        <dbReference type="ARBA" id="ARBA00023125"/>
    </source>
</evidence>
<evidence type="ECO:0000256" key="1">
    <source>
        <dbReference type="ARBA" id="ARBA00010641"/>
    </source>
</evidence>
<dbReference type="NCBIfam" id="TIGR02937">
    <property type="entry name" value="sigma70-ECF"/>
    <property type="match status" value="1"/>
</dbReference>
<dbReference type="Gene3D" id="1.10.10.10">
    <property type="entry name" value="Winged helix-like DNA-binding domain superfamily/Winged helix DNA-binding domain"/>
    <property type="match status" value="1"/>
</dbReference>
<evidence type="ECO:0000259" key="7">
    <source>
        <dbReference type="Pfam" id="PF04542"/>
    </source>
</evidence>